<feature type="chain" id="PRO_5028054678" evidence="1">
    <location>
        <begin position="24"/>
        <end position="116"/>
    </location>
</feature>
<accession>A0A6V7Q0J8</accession>
<keyword evidence="1" id="KW-0732">Signal</keyword>
<evidence type="ECO:0000313" key="2">
    <source>
        <dbReference type="EMBL" id="CAD1836533.1"/>
    </source>
</evidence>
<evidence type="ECO:0000256" key="1">
    <source>
        <dbReference type="SAM" id="SignalP"/>
    </source>
</evidence>
<organism evidence="2">
    <name type="scientific">Ananas comosus var. bracteatus</name>
    <name type="common">red pineapple</name>
    <dbReference type="NCBI Taxonomy" id="296719"/>
    <lineage>
        <taxon>Eukaryota</taxon>
        <taxon>Viridiplantae</taxon>
        <taxon>Streptophyta</taxon>
        <taxon>Embryophyta</taxon>
        <taxon>Tracheophyta</taxon>
        <taxon>Spermatophyta</taxon>
        <taxon>Magnoliopsida</taxon>
        <taxon>Liliopsida</taxon>
        <taxon>Poales</taxon>
        <taxon>Bromeliaceae</taxon>
        <taxon>Bromelioideae</taxon>
        <taxon>Ananas</taxon>
    </lineage>
</organism>
<protein>
    <submittedName>
        <fullName evidence="2">Uncharacterized protein</fullName>
    </submittedName>
</protein>
<proteinExistence type="predicted"/>
<dbReference type="PANTHER" id="PTHR31635">
    <property type="entry name" value="REVERSE TRANSCRIPTASE DOMAIN-CONTAINING PROTEIN-RELATED"/>
    <property type="match status" value="1"/>
</dbReference>
<sequence>MTSWKSSTVFIMALRIYVESAPAGSIPFLRNPCTVLTTSDLRPISLVHSLAKIISKVLATRLQSVLNQLINRYQAAFIKGRYILDNFYCAHILSHHLHVSKNQAALLKIDFERALI</sequence>
<name>A0A6V7Q0J8_ANACO</name>
<feature type="signal peptide" evidence="1">
    <location>
        <begin position="1"/>
        <end position="23"/>
    </location>
</feature>
<dbReference type="EMBL" id="LR862131">
    <property type="protein sequence ID" value="CAD1836533.1"/>
    <property type="molecule type" value="Genomic_DNA"/>
</dbReference>
<gene>
    <name evidence="2" type="ORF">CB5_LOCUS19744</name>
</gene>
<dbReference type="PANTHER" id="PTHR31635:SF196">
    <property type="entry name" value="REVERSE TRANSCRIPTASE DOMAIN-CONTAINING PROTEIN-RELATED"/>
    <property type="match status" value="1"/>
</dbReference>
<dbReference type="AlphaFoldDB" id="A0A6V7Q0J8"/>
<reference evidence="2" key="1">
    <citation type="submission" date="2020-07" db="EMBL/GenBank/DDBJ databases">
        <authorList>
            <person name="Lin J."/>
        </authorList>
    </citation>
    <scope>NUCLEOTIDE SEQUENCE</scope>
</reference>